<keyword evidence="3" id="KW-0813">Transport</keyword>
<dbReference type="PANTHER" id="PTHR13018">
    <property type="entry name" value="PROBABLE MEMBRANE PROTEIN DUF221-RELATED"/>
    <property type="match status" value="1"/>
</dbReference>
<accession>A0A367KQ04</accession>
<reference evidence="12 13" key="1">
    <citation type="journal article" date="2018" name="G3 (Bethesda)">
        <title>Phylogenetic and Phylogenomic Definition of Rhizopus Species.</title>
        <authorList>
            <person name="Gryganskyi A.P."/>
            <person name="Golan J."/>
            <person name="Dolatabadi S."/>
            <person name="Mondo S."/>
            <person name="Robb S."/>
            <person name="Idnurm A."/>
            <person name="Muszewska A."/>
            <person name="Steczkiewicz K."/>
            <person name="Masonjones S."/>
            <person name="Liao H.L."/>
            <person name="Gajdeczka M.T."/>
            <person name="Anike F."/>
            <person name="Vuek A."/>
            <person name="Anishchenko I.M."/>
            <person name="Voigt K."/>
            <person name="de Hoog G.S."/>
            <person name="Smith M.E."/>
            <person name="Heitman J."/>
            <person name="Vilgalys R."/>
            <person name="Stajich J.E."/>
        </authorList>
    </citation>
    <scope>NUCLEOTIDE SEQUENCE [LARGE SCALE GENOMIC DNA]</scope>
    <source>
        <strain evidence="12 13">LSU 92-RS-03</strain>
    </source>
</reference>
<keyword evidence="5 8" id="KW-1133">Transmembrane helix</keyword>
<feature type="compositionally biased region" description="Basic and acidic residues" evidence="7">
    <location>
        <begin position="1003"/>
        <end position="1015"/>
    </location>
</feature>
<dbReference type="GO" id="GO:0005886">
    <property type="term" value="C:plasma membrane"/>
    <property type="evidence" value="ECO:0007669"/>
    <property type="project" value="TreeGrafter"/>
</dbReference>
<feature type="domain" description="CSC1/OSCA1-like N-terminal transmembrane" evidence="10">
    <location>
        <begin position="23"/>
        <end position="185"/>
    </location>
</feature>
<comment type="caution">
    <text evidence="12">The sequence shown here is derived from an EMBL/GenBank/DDBJ whole genome shotgun (WGS) entry which is preliminary data.</text>
</comment>
<dbReference type="Proteomes" id="UP000253551">
    <property type="component" value="Unassembled WGS sequence"/>
</dbReference>
<organism evidence="12 13">
    <name type="scientific">Rhizopus stolonifer</name>
    <name type="common">Rhizopus nigricans</name>
    <dbReference type="NCBI Taxonomy" id="4846"/>
    <lineage>
        <taxon>Eukaryota</taxon>
        <taxon>Fungi</taxon>
        <taxon>Fungi incertae sedis</taxon>
        <taxon>Mucoromycota</taxon>
        <taxon>Mucoromycotina</taxon>
        <taxon>Mucoromycetes</taxon>
        <taxon>Mucorales</taxon>
        <taxon>Mucorineae</taxon>
        <taxon>Rhizopodaceae</taxon>
        <taxon>Rhizopus</taxon>
    </lineage>
</organism>
<feature type="transmembrane region" description="Helical" evidence="8">
    <location>
        <begin position="164"/>
        <end position="184"/>
    </location>
</feature>
<evidence type="ECO:0000256" key="5">
    <source>
        <dbReference type="ARBA" id="ARBA00022989"/>
    </source>
</evidence>
<dbReference type="InterPro" id="IPR027815">
    <property type="entry name" value="CSC1/OSCA1-like_cyt"/>
</dbReference>
<evidence type="ECO:0008006" key="14">
    <source>
        <dbReference type="Google" id="ProtNLM"/>
    </source>
</evidence>
<feature type="transmembrane region" description="Helical" evidence="8">
    <location>
        <begin position="641"/>
        <end position="663"/>
    </location>
</feature>
<protein>
    <recommendedName>
        <fullName evidence="14">DUF221-domain-containing protein</fullName>
    </recommendedName>
</protein>
<evidence type="ECO:0000256" key="4">
    <source>
        <dbReference type="ARBA" id="ARBA00022692"/>
    </source>
</evidence>
<sequence length="1107" mass="126682">MSVYVSFEEQRKQDASFTIQSMGIQLGINVGTAIIVMIGFSLLRPRNTLVYAPKAKFSSKQHQPPTIQSIGWLSWLKPVIRVSDDTLLQQIGCDALLYIRFVRLLRKLLLLMTILGVCALIPINIVATKNTGEWPPASGSIEMLSISGINLINGKLRDDPDTNWYWSPFVATYVFSGLIGYFMYRASCDYIEMRQYYLRLPENETSMKSLMVSRIPEPMRADQKLKEWIESTKAVPHPIQDTMIGHHSSTLTDLFEKHKVAVEQLEGTLASYLSDGKDTDNKKRPLVRVGGFLCFGGQKVDAIDYYTKQVADIDKHIKEIRHSEKTKTSHYGWISFERIEWAHSTQRSLAKHLRIRLSPTPDDLIWSNLPLDKKTQCAKRWIGHIIYWVFVFAWMIPMSALSATSNVINLIRLIPNSATFIDQHQVIMGLIQSYFSPIVMALFFYLLPLFFRFLSQQQGYWTQTTLDRKVLTKLYVFFIINNLLVFTLTSMFVGIYGQIKALIESGSLPSDESITSYIMQIAKNIAEVSTFWINFVCLKSLGLTINLAMLVPLLTITIRKFFTRPSPRKLREMAKPPEFDFPQSYNILLFFFTIALVYSVMSPLILPFALVYFTVASVVYKYMLMYIYVTKIESGGKMWPVLFQTVMTSCIFFQVTMIVVLALKGGSAQAYGLIPLPVLTWAYQYLYYRRMHTLGTYVRGTVASHASLDESFMGDQDHYKEKKQDLKHQFRDPAYHGKLTTPTVHDDVKHLLQKVYHHRPMAEDKEPHALSIRVHETIEKAHHAMDLDEHKGFHHAHHRMTLYEAQGPVQFETMTEQEIMEDLSSDEEDEEQVASVPSKQDIVEQVSFEHKLQHQEIQTKAPIQPTVFELPVHDKPERPESNHSLAFDAYPSEAMAEDIPLLVSQSPPPVEEEQPSLSPIPQQGRGVTSEYFEMYSSFTPNASMVSLHEEKTPVEEEESETRPVSLDAFGVHHSNTNPSIDHLNQRRHTFNAPSILVNVQEEEAGKTAEETEKQVSQEQITLHSSIRHRSMPPSQYQSTLSLPSIETSDHEGASSMDEEESRGSVEVKRQLSVPDLKRKTSIRRSSSIRRNKTVPSRPKEPQNPFED</sequence>
<name>A0A367KQ04_RHIST</name>
<evidence type="ECO:0000313" key="12">
    <source>
        <dbReference type="EMBL" id="RCI04251.1"/>
    </source>
</evidence>
<dbReference type="InterPro" id="IPR045122">
    <property type="entry name" value="Csc1-like"/>
</dbReference>
<dbReference type="Pfam" id="PF13967">
    <property type="entry name" value="RSN1_TM"/>
    <property type="match status" value="1"/>
</dbReference>
<evidence type="ECO:0000256" key="1">
    <source>
        <dbReference type="ARBA" id="ARBA00004141"/>
    </source>
</evidence>
<comment type="similarity">
    <text evidence="2">Belongs to the CSC1 (TC 1.A.17) family.</text>
</comment>
<feature type="region of interest" description="Disordered" evidence="7">
    <location>
        <begin position="943"/>
        <end position="963"/>
    </location>
</feature>
<feature type="transmembrane region" description="Helical" evidence="8">
    <location>
        <begin position="607"/>
        <end position="629"/>
    </location>
</feature>
<evidence type="ECO:0000259" key="10">
    <source>
        <dbReference type="Pfam" id="PF13967"/>
    </source>
</evidence>
<evidence type="ECO:0000256" key="6">
    <source>
        <dbReference type="ARBA" id="ARBA00023136"/>
    </source>
</evidence>
<feature type="transmembrane region" description="Helical" evidence="8">
    <location>
        <begin position="108"/>
        <end position="127"/>
    </location>
</feature>
<dbReference type="PANTHER" id="PTHR13018:SF149">
    <property type="entry name" value="DOMAIN PROTEIN, PUTATIVE (AFU_ORTHOLOGUE AFUA_3G11660)-RELATED"/>
    <property type="match status" value="1"/>
</dbReference>
<feature type="transmembrane region" description="Helical" evidence="8">
    <location>
        <begin position="22"/>
        <end position="43"/>
    </location>
</feature>
<evidence type="ECO:0000256" key="7">
    <source>
        <dbReference type="SAM" id="MobiDB-lite"/>
    </source>
</evidence>
<proteinExistence type="inferred from homology"/>
<comment type="subcellular location">
    <subcellularLocation>
        <location evidence="1">Membrane</location>
        <topology evidence="1">Multi-pass membrane protein</topology>
    </subcellularLocation>
</comment>
<keyword evidence="6 8" id="KW-0472">Membrane</keyword>
<evidence type="ECO:0000313" key="13">
    <source>
        <dbReference type="Proteomes" id="UP000253551"/>
    </source>
</evidence>
<gene>
    <name evidence="12" type="ORF">CU098_011525</name>
</gene>
<keyword evidence="4 8" id="KW-0812">Transmembrane</keyword>
<feature type="transmembrane region" description="Helical" evidence="8">
    <location>
        <begin position="541"/>
        <end position="562"/>
    </location>
</feature>
<feature type="transmembrane region" description="Helical" evidence="8">
    <location>
        <begin position="474"/>
        <end position="499"/>
    </location>
</feature>
<feature type="domain" description="CSC1/OSCA1-like 7TM region" evidence="9">
    <location>
        <begin position="379"/>
        <end position="660"/>
    </location>
</feature>
<dbReference type="GO" id="GO:0005227">
    <property type="term" value="F:calcium-activated cation channel activity"/>
    <property type="evidence" value="ECO:0007669"/>
    <property type="project" value="InterPro"/>
</dbReference>
<keyword evidence="13" id="KW-1185">Reference proteome</keyword>
<evidence type="ECO:0000256" key="2">
    <source>
        <dbReference type="ARBA" id="ARBA00007779"/>
    </source>
</evidence>
<dbReference type="OrthoDB" id="2150324at2759"/>
<feature type="transmembrane region" description="Helical" evidence="8">
    <location>
        <begin position="583"/>
        <end position="601"/>
    </location>
</feature>
<dbReference type="InterPro" id="IPR003864">
    <property type="entry name" value="CSC1/OSCA1-like_7TM"/>
</dbReference>
<feature type="region of interest" description="Disordered" evidence="7">
    <location>
        <begin position="1002"/>
        <end position="1107"/>
    </location>
</feature>
<dbReference type="Pfam" id="PF02714">
    <property type="entry name" value="RSN1_7TM"/>
    <property type="match status" value="1"/>
</dbReference>
<feature type="transmembrane region" description="Helical" evidence="8">
    <location>
        <begin position="434"/>
        <end position="454"/>
    </location>
</feature>
<dbReference type="InterPro" id="IPR032880">
    <property type="entry name" value="CSC1/OSCA1-like_N"/>
</dbReference>
<dbReference type="Pfam" id="PF14703">
    <property type="entry name" value="PHM7_cyt"/>
    <property type="match status" value="1"/>
</dbReference>
<dbReference type="AlphaFoldDB" id="A0A367KQ04"/>
<dbReference type="EMBL" id="PJQM01000740">
    <property type="protein sequence ID" value="RCI04251.1"/>
    <property type="molecule type" value="Genomic_DNA"/>
</dbReference>
<evidence type="ECO:0000256" key="8">
    <source>
        <dbReference type="SAM" id="Phobius"/>
    </source>
</evidence>
<evidence type="ECO:0000259" key="11">
    <source>
        <dbReference type="Pfam" id="PF14703"/>
    </source>
</evidence>
<evidence type="ECO:0000259" key="9">
    <source>
        <dbReference type="Pfam" id="PF02714"/>
    </source>
</evidence>
<feature type="compositionally biased region" description="Polar residues" evidence="7">
    <location>
        <begin position="1032"/>
        <end position="1046"/>
    </location>
</feature>
<feature type="compositionally biased region" description="Basic residues" evidence="7">
    <location>
        <begin position="1079"/>
        <end position="1092"/>
    </location>
</feature>
<feature type="domain" description="CSC1/OSCA1-like cytosolic" evidence="11">
    <location>
        <begin position="209"/>
        <end position="368"/>
    </location>
</feature>
<feature type="transmembrane region" description="Helical" evidence="8">
    <location>
        <begin position="385"/>
        <end position="414"/>
    </location>
</feature>
<evidence type="ECO:0000256" key="3">
    <source>
        <dbReference type="ARBA" id="ARBA00022448"/>
    </source>
</evidence>